<comment type="caution">
    <text evidence="1">The sequence shown here is derived from an EMBL/GenBank/DDBJ whole genome shotgun (WGS) entry which is preliminary data.</text>
</comment>
<reference evidence="1 2" key="1">
    <citation type="submission" date="2020-07" db="EMBL/GenBank/DDBJ databases">
        <title>Draft genome and description of Microvirga mediterraneensis Marseille-Q2068 sp. nov.</title>
        <authorList>
            <person name="Boxberger M."/>
        </authorList>
    </citation>
    <scope>NUCLEOTIDE SEQUENCE [LARGE SCALE GENOMIC DNA]</scope>
    <source>
        <strain evidence="1 2">Marseille-Q2068</strain>
    </source>
</reference>
<protein>
    <submittedName>
        <fullName evidence="1">Uncharacterized protein</fullName>
    </submittedName>
</protein>
<gene>
    <name evidence="1" type="ORF">H0S73_17075</name>
</gene>
<dbReference type="AlphaFoldDB" id="A0A838BTR7"/>
<sequence>MTDNDLKILWVARTLTNIDFQYGEDILNLDHSAIDAEQKRYIATQLLLKYRERRAPYQQLLDSLRS</sequence>
<dbReference type="EMBL" id="JACDXJ010000001">
    <property type="protein sequence ID" value="MBA1157826.1"/>
    <property type="molecule type" value="Genomic_DNA"/>
</dbReference>
<evidence type="ECO:0000313" key="1">
    <source>
        <dbReference type="EMBL" id="MBA1157826.1"/>
    </source>
</evidence>
<name>A0A838BTR7_9HYPH</name>
<accession>A0A838BTR7</accession>
<proteinExistence type="predicted"/>
<keyword evidence="2" id="KW-1185">Reference proteome</keyword>
<organism evidence="1 2">
    <name type="scientific">Microvirga mediterraneensis</name>
    <dbReference type="NCBI Taxonomy" id="2754695"/>
    <lineage>
        <taxon>Bacteria</taxon>
        <taxon>Pseudomonadati</taxon>
        <taxon>Pseudomonadota</taxon>
        <taxon>Alphaproteobacteria</taxon>
        <taxon>Hyphomicrobiales</taxon>
        <taxon>Methylobacteriaceae</taxon>
        <taxon>Microvirga</taxon>
    </lineage>
</organism>
<evidence type="ECO:0000313" key="2">
    <source>
        <dbReference type="Proteomes" id="UP000572984"/>
    </source>
</evidence>
<dbReference type="RefSeq" id="WP_181053263.1">
    <property type="nucleotide sequence ID" value="NZ_JACDXJ010000001.1"/>
</dbReference>
<dbReference type="Proteomes" id="UP000572984">
    <property type="component" value="Unassembled WGS sequence"/>
</dbReference>